<gene>
    <name evidence="1" type="ORF">NCTC13294_00828</name>
</gene>
<dbReference type="Pfam" id="PF05069">
    <property type="entry name" value="Phage_tail_S"/>
    <property type="match status" value="1"/>
</dbReference>
<reference evidence="1 2" key="1">
    <citation type="submission" date="2018-06" db="EMBL/GenBank/DDBJ databases">
        <authorList>
            <consortium name="Pathogen Informatics"/>
            <person name="Doyle S."/>
        </authorList>
    </citation>
    <scope>NUCLEOTIDE SEQUENCE [LARGE SCALE GENOMIC DNA]</scope>
    <source>
        <strain evidence="1 2">NCTC13294</strain>
    </source>
</reference>
<name>A0A381E401_9GAMM</name>
<protein>
    <submittedName>
        <fullName evidence="1">Mu-like prophage protein gpG</fullName>
    </submittedName>
</protein>
<sequence>MPTLTITNQQMVAALTKLKVAGFLDKAFFSAIGEALMISTAERFDREEAPDGTPWEPLSPKYRQRKMRIFGEDKILRLRGYLRDTIRYQASDTELRLGSNRVYAALHQFGGHFRAFGTHDAVMPARPYLGLSNEDQQEILDTVQDAFTAMTP</sequence>
<dbReference type="RefSeq" id="WP_218565532.1">
    <property type="nucleotide sequence ID" value="NZ_JBHLZC010000001.1"/>
</dbReference>
<dbReference type="EMBL" id="UFUW01000001">
    <property type="protein sequence ID" value="SUX20766.1"/>
    <property type="molecule type" value="Genomic_DNA"/>
</dbReference>
<keyword evidence="2" id="KW-1185">Reference proteome</keyword>
<evidence type="ECO:0000313" key="2">
    <source>
        <dbReference type="Proteomes" id="UP000254572"/>
    </source>
</evidence>
<organism evidence="1 2">
    <name type="scientific">Cardiobacterium valvarum</name>
    <dbReference type="NCBI Taxonomy" id="194702"/>
    <lineage>
        <taxon>Bacteria</taxon>
        <taxon>Pseudomonadati</taxon>
        <taxon>Pseudomonadota</taxon>
        <taxon>Gammaproteobacteria</taxon>
        <taxon>Cardiobacteriales</taxon>
        <taxon>Cardiobacteriaceae</taxon>
        <taxon>Cardiobacterium</taxon>
    </lineage>
</organism>
<accession>A0A381E401</accession>
<dbReference type="Proteomes" id="UP000254572">
    <property type="component" value="Unassembled WGS sequence"/>
</dbReference>
<dbReference type="AlphaFoldDB" id="A0A381E401"/>
<dbReference type="NCBIfam" id="TIGR01635">
    <property type="entry name" value="tail_comp_S"/>
    <property type="match status" value="1"/>
</dbReference>
<evidence type="ECO:0000313" key="1">
    <source>
        <dbReference type="EMBL" id="SUX20766.1"/>
    </source>
</evidence>
<proteinExistence type="predicted"/>
<dbReference type="InterPro" id="IPR006522">
    <property type="entry name" value="Phage_virion_morphogenesis"/>
</dbReference>